<evidence type="ECO:0000313" key="5">
    <source>
        <dbReference type="EMBL" id="XDQ03879.1"/>
    </source>
</evidence>
<dbReference type="Pfam" id="PF01022">
    <property type="entry name" value="HTH_5"/>
    <property type="match status" value="1"/>
</dbReference>
<feature type="domain" description="HTH arsR-type" evidence="4">
    <location>
        <begin position="235"/>
        <end position="321"/>
    </location>
</feature>
<dbReference type="SUPFAM" id="SSF46785">
    <property type="entry name" value="Winged helix' DNA-binding domain"/>
    <property type="match status" value="1"/>
</dbReference>
<dbReference type="EMBL" id="CP163431">
    <property type="protein sequence ID" value="XDQ03879.1"/>
    <property type="molecule type" value="Genomic_DNA"/>
</dbReference>
<dbReference type="GO" id="GO:0003700">
    <property type="term" value="F:DNA-binding transcription factor activity"/>
    <property type="evidence" value="ECO:0007669"/>
    <property type="project" value="InterPro"/>
</dbReference>
<evidence type="ECO:0000259" key="4">
    <source>
        <dbReference type="PROSITE" id="PS50987"/>
    </source>
</evidence>
<dbReference type="AlphaFoldDB" id="A0AB39MDD2"/>
<dbReference type="Gene3D" id="1.10.10.10">
    <property type="entry name" value="Winged helix-like DNA-binding domain superfamily/Winged helix DNA-binding domain"/>
    <property type="match status" value="1"/>
</dbReference>
<dbReference type="PANTHER" id="PTHR43132">
    <property type="entry name" value="ARSENICAL RESISTANCE OPERON REPRESSOR ARSR-RELATED"/>
    <property type="match status" value="1"/>
</dbReference>
<evidence type="ECO:0000256" key="1">
    <source>
        <dbReference type="ARBA" id="ARBA00023015"/>
    </source>
</evidence>
<keyword evidence="1" id="KW-0805">Transcription regulation</keyword>
<dbReference type="InterPro" id="IPR011991">
    <property type="entry name" value="ArsR-like_HTH"/>
</dbReference>
<reference evidence="5" key="1">
    <citation type="submission" date="2024-07" db="EMBL/GenBank/DDBJ databases">
        <authorList>
            <person name="Yu S.T."/>
        </authorList>
    </citation>
    <scope>NUCLEOTIDE SEQUENCE</scope>
    <source>
        <strain evidence="5">R08</strain>
    </source>
</reference>
<dbReference type="InterPro" id="IPR001845">
    <property type="entry name" value="HTH_ArsR_DNA-bd_dom"/>
</dbReference>
<sequence>MGLWQLNADTLARSRFVLSSFAETFAALKLLHTGAGAHPGEQVWLRDHLPGYRGLLAADPVSGALVRAALGRAWIADFFCPTQTDQESFAETVGRVRATPPAAARAHLRVSLAGPLPAALDRDDLPERAARVLEYVWEETVRPYWARRRRVLEADVVARTAQVSQGGWAAVLDALQPGRTRWLGENRLQINLHENPPREVSGAELLFMPVTSKAGWVSWEEPDLYAIVYPCAGALADPGGRAVPTGLGTLLGASRAEVLMLLGSPMSTSQLTGVTGQALGSVGRHLRVLLDAGLVERRRAGRSVLYSRTAAGEVVVKAAGL</sequence>
<dbReference type="InterPro" id="IPR051011">
    <property type="entry name" value="Metal_resp_trans_reg"/>
</dbReference>
<dbReference type="RefSeq" id="WP_369189645.1">
    <property type="nucleotide sequence ID" value="NZ_CP163431.1"/>
</dbReference>
<keyword evidence="3" id="KW-0804">Transcription</keyword>
<proteinExistence type="predicted"/>
<accession>A0AB39MDD2</accession>
<dbReference type="GO" id="GO:0003677">
    <property type="term" value="F:DNA binding"/>
    <property type="evidence" value="ECO:0007669"/>
    <property type="project" value="UniProtKB-KW"/>
</dbReference>
<dbReference type="CDD" id="cd00090">
    <property type="entry name" value="HTH_ARSR"/>
    <property type="match status" value="1"/>
</dbReference>
<gene>
    <name evidence="5" type="ORF">AB5J58_28640</name>
</gene>
<keyword evidence="2" id="KW-0238">DNA-binding</keyword>
<dbReference type="SMART" id="SM00418">
    <property type="entry name" value="HTH_ARSR"/>
    <property type="match status" value="1"/>
</dbReference>
<evidence type="ECO:0000256" key="3">
    <source>
        <dbReference type="ARBA" id="ARBA00023163"/>
    </source>
</evidence>
<evidence type="ECO:0000256" key="2">
    <source>
        <dbReference type="ARBA" id="ARBA00023125"/>
    </source>
</evidence>
<dbReference type="PANTHER" id="PTHR43132:SF6">
    <property type="entry name" value="HTH-TYPE TRANSCRIPTIONAL REPRESSOR CZRA"/>
    <property type="match status" value="1"/>
</dbReference>
<protein>
    <submittedName>
        <fullName evidence="5">ArsR/SmtB family transcription factor</fullName>
    </submittedName>
</protein>
<name>A0AB39MDD2_9ACTN</name>
<dbReference type="InterPro" id="IPR036390">
    <property type="entry name" value="WH_DNA-bd_sf"/>
</dbReference>
<organism evidence="5">
    <name type="scientific">Streptomyces sp. R08</name>
    <dbReference type="NCBI Taxonomy" id="3238624"/>
    <lineage>
        <taxon>Bacteria</taxon>
        <taxon>Bacillati</taxon>
        <taxon>Actinomycetota</taxon>
        <taxon>Actinomycetes</taxon>
        <taxon>Kitasatosporales</taxon>
        <taxon>Streptomycetaceae</taxon>
        <taxon>Streptomyces</taxon>
    </lineage>
</organism>
<dbReference type="PROSITE" id="PS50987">
    <property type="entry name" value="HTH_ARSR_2"/>
    <property type="match status" value="1"/>
</dbReference>
<dbReference type="InterPro" id="IPR036388">
    <property type="entry name" value="WH-like_DNA-bd_sf"/>
</dbReference>